<evidence type="ECO:0000256" key="3">
    <source>
        <dbReference type="ARBA" id="ARBA00023002"/>
    </source>
</evidence>
<keyword evidence="2" id="KW-0521">NADP</keyword>
<dbReference type="Pfam" id="PF00171">
    <property type="entry name" value="Aldedh"/>
    <property type="match status" value="1"/>
</dbReference>
<dbReference type="AlphaFoldDB" id="A0A0R1Y4V2"/>
<evidence type="ECO:0000256" key="4">
    <source>
        <dbReference type="PROSITE-ProRule" id="PRU10007"/>
    </source>
</evidence>
<keyword evidence="3 5" id="KW-0560">Oxidoreductase</keyword>
<dbReference type="GO" id="GO:0004030">
    <property type="term" value="F:aldehyde dehydrogenase [NAD(P)+] activity"/>
    <property type="evidence" value="ECO:0007669"/>
    <property type="project" value="InterPro"/>
</dbReference>
<evidence type="ECO:0000313" key="8">
    <source>
        <dbReference type="Proteomes" id="UP000051236"/>
    </source>
</evidence>
<dbReference type="CDD" id="cd07100">
    <property type="entry name" value="ALDH_SSADH1_GabD1"/>
    <property type="match status" value="1"/>
</dbReference>
<dbReference type="Proteomes" id="UP000051236">
    <property type="component" value="Unassembled WGS sequence"/>
</dbReference>
<dbReference type="InterPro" id="IPR029510">
    <property type="entry name" value="Ald_DH_CS_GLU"/>
</dbReference>
<accession>A0A0R1Y4V2</accession>
<dbReference type="InterPro" id="IPR016162">
    <property type="entry name" value="Ald_DH_N"/>
</dbReference>
<feature type="active site" evidence="4">
    <location>
        <position position="228"/>
    </location>
</feature>
<dbReference type="GO" id="GO:0004777">
    <property type="term" value="F:succinate-semialdehyde dehydrogenase (NAD+) activity"/>
    <property type="evidence" value="ECO:0007669"/>
    <property type="project" value="TreeGrafter"/>
</dbReference>
<comment type="caution">
    <text evidence="7">The sequence shown here is derived from an EMBL/GenBank/DDBJ whole genome shotgun (WGS) entry which is preliminary data.</text>
</comment>
<name>A0A0R1Y4V2_9LACO</name>
<keyword evidence="8" id="KW-1185">Reference proteome</keyword>
<dbReference type="EMBL" id="AZGA01000016">
    <property type="protein sequence ID" value="KRM35097.1"/>
    <property type="molecule type" value="Genomic_DNA"/>
</dbReference>
<protein>
    <submittedName>
        <fullName evidence="7">NAD-dependent aldehyde dehydrogenase</fullName>
    </submittedName>
</protein>
<dbReference type="InterPro" id="IPR047110">
    <property type="entry name" value="GABD/Sad-like"/>
</dbReference>
<dbReference type="STRING" id="1423734.FC83_GL001223"/>
<sequence>MAYATVNPYTNEIVKQYDNSTPDEIEQTLANAYNLYKSMRDDPVAPRAKILHKLSQIFIKDAEQLAKPLVEDMGKLYNEALGEVAICADIAEYYAANAERLLAPESVQTLSGQAQILNRPYGVLMAVEPWNFPYYQIMRVFAPYFAAGNPMVLKHAANTPGSALAFEAAVEKAGAPVGSFKNLFLSYDQVADVIADPRIQGVCLTGSERGGKAVAAEAGKNLKKSTMELGGNDAFIVLDDANMDEVEKVSAAARLYNCGQVCTSSKRFIVTEKNYDRFIKNLAEQFANVKMGDPMDPTTTLAPMCTEKNKNKLQKQVDEAIAAGAKVYYGNEPVDLDGQFFQPTILTDITKDNPAYYQEMFGPVAQVYKVKDEAAAIELANDSHLGLGGIVYSGDAQHGAEVAAKIETGMMFVNTFLSTLPEIPFGGIKMSGYGRELGDECIYSFVNRELVVKNPDPEGKLPENKFGGLVAPALLPQD</sequence>
<dbReference type="PANTHER" id="PTHR43217">
    <property type="entry name" value="SUCCINATE SEMIALDEHYDE DEHYDROGENASE [NAD(P)+] SAD"/>
    <property type="match status" value="1"/>
</dbReference>
<dbReference type="RefSeq" id="WP_057002446.1">
    <property type="nucleotide sequence ID" value="NZ_AZGA01000016.1"/>
</dbReference>
<dbReference type="SUPFAM" id="SSF53720">
    <property type="entry name" value="ALDH-like"/>
    <property type="match status" value="1"/>
</dbReference>
<dbReference type="FunFam" id="3.40.605.10:FF:000012">
    <property type="entry name" value="NAD-dependent succinate-semialdehyde dehydrogenase"/>
    <property type="match status" value="1"/>
</dbReference>
<evidence type="ECO:0000256" key="5">
    <source>
        <dbReference type="RuleBase" id="RU003345"/>
    </source>
</evidence>
<feature type="domain" description="Aldehyde dehydrogenase" evidence="6">
    <location>
        <begin position="3"/>
        <end position="447"/>
    </location>
</feature>
<dbReference type="PATRIC" id="fig|1423734.3.peg.1236"/>
<gene>
    <name evidence="7" type="ORF">FC83_GL001223</name>
</gene>
<dbReference type="InterPro" id="IPR016161">
    <property type="entry name" value="Ald_DH/histidinol_DH"/>
</dbReference>
<comment type="similarity">
    <text evidence="1 5">Belongs to the aldehyde dehydrogenase family.</text>
</comment>
<evidence type="ECO:0000313" key="7">
    <source>
        <dbReference type="EMBL" id="KRM35097.1"/>
    </source>
</evidence>
<dbReference type="PANTHER" id="PTHR43217:SF2">
    <property type="entry name" value="SUCCINATE-SEMIALDEHYDE DEHYDROGENASE [NADP(+)]"/>
    <property type="match status" value="1"/>
</dbReference>
<reference evidence="7 8" key="1">
    <citation type="journal article" date="2015" name="Genome Announc.">
        <title>Expanding the biotechnology potential of lactobacilli through comparative genomics of 213 strains and associated genera.</title>
        <authorList>
            <person name="Sun Z."/>
            <person name="Harris H.M."/>
            <person name="McCann A."/>
            <person name="Guo C."/>
            <person name="Argimon S."/>
            <person name="Zhang W."/>
            <person name="Yang X."/>
            <person name="Jeffery I.B."/>
            <person name="Cooney J.C."/>
            <person name="Kagawa T.F."/>
            <person name="Liu W."/>
            <person name="Song Y."/>
            <person name="Salvetti E."/>
            <person name="Wrobel A."/>
            <person name="Rasinkangas P."/>
            <person name="Parkhill J."/>
            <person name="Rea M.C."/>
            <person name="O'Sullivan O."/>
            <person name="Ritari J."/>
            <person name="Douillard F.P."/>
            <person name="Paul Ross R."/>
            <person name="Yang R."/>
            <person name="Briner A.E."/>
            <person name="Felis G.E."/>
            <person name="de Vos W.M."/>
            <person name="Barrangou R."/>
            <person name="Klaenhammer T.R."/>
            <person name="Caufield P.W."/>
            <person name="Cui Y."/>
            <person name="Zhang H."/>
            <person name="O'Toole P.W."/>
        </authorList>
    </citation>
    <scope>NUCLEOTIDE SEQUENCE [LARGE SCALE GENOMIC DNA]</scope>
    <source>
        <strain evidence="7 8">DSM 18527</strain>
    </source>
</reference>
<dbReference type="Gene3D" id="3.40.309.10">
    <property type="entry name" value="Aldehyde Dehydrogenase, Chain A, domain 2"/>
    <property type="match status" value="1"/>
</dbReference>
<proteinExistence type="inferred from homology"/>
<evidence type="ECO:0000256" key="2">
    <source>
        <dbReference type="ARBA" id="ARBA00022857"/>
    </source>
</evidence>
<dbReference type="InterPro" id="IPR016163">
    <property type="entry name" value="Ald_DH_C"/>
</dbReference>
<dbReference type="eggNOG" id="COG1012">
    <property type="taxonomic scope" value="Bacteria"/>
</dbReference>
<dbReference type="InterPro" id="IPR044148">
    <property type="entry name" value="ALDH_GabD1-like"/>
</dbReference>
<evidence type="ECO:0000256" key="1">
    <source>
        <dbReference type="ARBA" id="ARBA00009986"/>
    </source>
</evidence>
<dbReference type="InterPro" id="IPR015590">
    <property type="entry name" value="Aldehyde_DH_dom"/>
</dbReference>
<dbReference type="Gene3D" id="3.40.605.10">
    <property type="entry name" value="Aldehyde Dehydrogenase, Chain A, domain 1"/>
    <property type="match status" value="1"/>
</dbReference>
<organism evidence="7 8">
    <name type="scientific">Agrilactobacillus composti DSM 18527 = JCM 14202</name>
    <dbReference type="NCBI Taxonomy" id="1423734"/>
    <lineage>
        <taxon>Bacteria</taxon>
        <taxon>Bacillati</taxon>
        <taxon>Bacillota</taxon>
        <taxon>Bacilli</taxon>
        <taxon>Lactobacillales</taxon>
        <taxon>Lactobacillaceae</taxon>
        <taxon>Agrilactobacillus</taxon>
    </lineage>
</organism>
<evidence type="ECO:0000259" key="6">
    <source>
        <dbReference type="Pfam" id="PF00171"/>
    </source>
</evidence>
<dbReference type="PROSITE" id="PS00687">
    <property type="entry name" value="ALDEHYDE_DEHYDR_GLU"/>
    <property type="match status" value="1"/>
</dbReference>
<dbReference type="FunFam" id="3.40.309.10:FF:000009">
    <property type="entry name" value="Aldehyde dehydrogenase A"/>
    <property type="match status" value="1"/>
</dbReference>